<evidence type="ECO:0000313" key="1">
    <source>
        <dbReference type="EMBL" id="CAB4183683.1"/>
    </source>
</evidence>
<sequence length="333" mass="36246">MANAVTTIAENNSLAYEVFWKPLLNDPKVNALPFDIISGKIGKELYFDSEFTDSPTIKAACGWDFKTGSEITKKALDPVELDFSFEQCYTVFVKSIFGDTLPDGLKKGELTPDIINRILTKQSNAFNTNMLYALFLSDTGGSTPWLAGIDGVFTKLLAGVAGNDGTVDAGAIADSDLTPANIEGTMYGIYTAQSNLMKTFDNAQKAFIVTQTVYEAWARFLQIGNGSAWFYQDPMAIKNGVTGITYQGIPLINANYVDRGLALYGTAGSPPAVVDPNRVVLTVPSNHKIMIDGTGFEMLDPFYDRKCDKVYSPASAMIDYQYGYGELNVIAGF</sequence>
<dbReference type="EMBL" id="LR797049">
    <property type="protein sequence ID" value="CAB4183683.1"/>
    <property type="molecule type" value="Genomic_DNA"/>
</dbReference>
<proteinExistence type="predicted"/>
<accession>A0A6J5QH33</accession>
<reference evidence="1" key="1">
    <citation type="submission" date="2020-05" db="EMBL/GenBank/DDBJ databases">
        <authorList>
            <person name="Chiriac C."/>
            <person name="Salcher M."/>
            <person name="Ghai R."/>
            <person name="Kavagutti S V."/>
        </authorList>
    </citation>
    <scope>NUCLEOTIDE SEQUENCE</scope>
</reference>
<name>A0A6J5QH33_9CAUD</name>
<gene>
    <name evidence="1" type="ORF">UFOVP1106_51</name>
</gene>
<organism evidence="1">
    <name type="scientific">uncultured Caudovirales phage</name>
    <dbReference type="NCBI Taxonomy" id="2100421"/>
    <lineage>
        <taxon>Viruses</taxon>
        <taxon>Duplodnaviria</taxon>
        <taxon>Heunggongvirae</taxon>
        <taxon>Uroviricota</taxon>
        <taxon>Caudoviricetes</taxon>
        <taxon>Peduoviridae</taxon>
        <taxon>Maltschvirus</taxon>
        <taxon>Maltschvirus maltsch</taxon>
    </lineage>
</organism>
<protein>
    <recommendedName>
        <fullName evidence="2">Major capsid protein</fullName>
    </recommendedName>
</protein>
<evidence type="ECO:0008006" key="2">
    <source>
        <dbReference type="Google" id="ProtNLM"/>
    </source>
</evidence>